<keyword evidence="1" id="KW-1133">Transmembrane helix</keyword>
<reference evidence="2 3" key="1">
    <citation type="submission" date="2024-06" db="EMBL/GenBank/DDBJ databases">
        <title>The Natural Products Discovery Center: Release of the First 8490 Sequenced Strains for Exploring Actinobacteria Biosynthetic Diversity.</title>
        <authorList>
            <person name="Kalkreuter E."/>
            <person name="Kautsar S.A."/>
            <person name="Yang D."/>
            <person name="Bader C.D."/>
            <person name="Teijaro C.N."/>
            <person name="Fluegel L."/>
            <person name="Davis C.M."/>
            <person name="Simpson J.R."/>
            <person name="Lauterbach L."/>
            <person name="Steele A.D."/>
            <person name="Gui C."/>
            <person name="Meng S."/>
            <person name="Li G."/>
            <person name="Viehrig K."/>
            <person name="Ye F."/>
            <person name="Su P."/>
            <person name="Kiefer A.F."/>
            <person name="Nichols A."/>
            <person name="Cepeda A.J."/>
            <person name="Yan W."/>
            <person name="Fan B."/>
            <person name="Jiang Y."/>
            <person name="Adhikari A."/>
            <person name="Zheng C.-J."/>
            <person name="Schuster L."/>
            <person name="Cowan T.M."/>
            <person name="Smanski M.J."/>
            <person name="Chevrette M.G."/>
            <person name="De Carvalho L.P.S."/>
            <person name="Shen B."/>
        </authorList>
    </citation>
    <scope>NUCLEOTIDE SEQUENCE [LARGE SCALE GENOMIC DNA]</scope>
    <source>
        <strain evidence="2 3">NPDC000837</strain>
    </source>
</reference>
<comment type="caution">
    <text evidence="2">The sequence shown here is derived from an EMBL/GenBank/DDBJ whole genome shotgun (WGS) entry which is preliminary data.</text>
</comment>
<name>A0ABV1V7E2_9ACTN</name>
<sequence length="70" mass="7148">MAAPVEKKVTWAALGAYLGSTGLLAILTAVQGDAGLVAPLPEPAEPFALALIPAAITFAAGWKTKYTPRV</sequence>
<accession>A0ABV1V7E2</accession>
<feature type="transmembrane region" description="Helical" evidence="1">
    <location>
        <begin position="12"/>
        <end position="32"/>
    </location>
</feature>
<evidence type="ECO:0000313" key="3">
    <source>
        <dbReference type="Proteomes" id="UP001445472"/>
    </source>
</evidence>
<keyword evidence="3" id="KW-1185">Reference proteome</keyword>
<feature type="transmembrane region" description="Helical" evidence="1">
    <location>
        <begin position="44"/>
        <end position="62"/>
    </location>
</feature>
<protein>
    <submittedName>
        <fullName evidence="2">Holin</fullName>
    </submittedName>
</protein>
<proteinExistence type="predicted"/>
<evidence type="ECO:0000256" key="1">
    <source>
        <dbReference type="SAM" id="Phobius"/>
    </source>
</evidence>
<dbReference type="EMBL" id="JBEPBX010000061">
    <property type="protein sequence ID" value="MER6618457.1"/>
    <property type="molecule type" value="Genomic_DNA"/>
</dbReference>
<gene>
    <name evidence="2" type="ORF">ABT276_35220</name>
</gene>
<keyword evidence="1" id="KW-0472">Membrane</keyword>
<dbReference type="RefSeq" id="WP_351979290.1">
    <property type="nucleotide sequence ID" value="NZ_JBEPBX010000061.1"/>
</dbReference>
<evidence type="ECO:0000313" key="2">
    <source>
        <dbReference type="EMBL" id="MER6618457.1"/>
    </source>
</evidence>
<dbReference type="Proteomes" id="UP001445472">
    <property type="component" value="Unassembled WGS sequence"/>
</dbReference>
<organism evidence="2 3">
    <name type="scientific">Streptomyces xantholiticus</name>
    <dbReference type="NCBI Taxonomy" id="68285"/>
    <lineage>
        <taxon>Bacteria</taxon>
        <taxon>Bacillati</taxon>
        <taxon>Actinomycetota</taxon>
        <taxon>Actinomycetes</taxon>
        <taxon>Kitasatosporales</taxon>
        <taxon>Streptomycetaceae</taxon>
        <taxon>Streptomyces</taxon>
    </lineage>
</organism>
<keyword evidence="1" id="KW-0812">Transmembrane</keyword>